<reference evidence="1 2" key="1">
    <citation type="submission" date="2016-07" db="EMBL/GenBank/DDBJ databases">
        <title>Draft genome of the white-rot fungus Obba rivulosa 3A-2.</title>
        <authorList>
            <consortium name="DOE Joint Genome Institute"/>
            <person name="Miettinen O."/>
            <person name="Riley R."/>
            <person name="Acob R."/>
            <person name="Barry K."/>
            <person name="Cullen D."/>
            <person name="De Vries R."/>
            <person name="Hainaut M."/>
            <person name="Hatakka A."/>
            <person name="Henrissat B."/>
            <person name="Hilden K."/>
            <person name="Kuo R."/>
            <person name="Labutti K."/>
            <person name="Lipzen A."/>
            <person name="Makela M.R."/>
            <person name="Sandor L."/>
            <person name="Spatafora J.W."/>
            <person name="Grigoriev I.V."/>
            <person name="Hibbett D.S."/>
        </authorList>
    </citation>
    <scope>NUCLEOTIDE SEQUENCE [LARGE SCALE GENOMIC DNA]</scope>
    <source>
        <strain evidence="1 2">3A-2</strain>
    </source>
</reference>
<gene>
    <name evidence="1" type="ORF">OBBRIDRAFT_623969</name>
</gene>
<dbReference type="AlphaFoldDB" id="A0A8E2AXP8"/>
<dbReference type="EMBL" id="KV722410">
    <property type="protein sequence ID" value="OCH90185.1"/>
    <property type="molecule type" value="Genomic_DNA"/>
</dbReference>
<evidence type="ECO:0000313" key="2">
    <source>
        <dbReference type="Proteomes" id="UP000250043"/>
    </source>
</evidence>
<proteinExistence type="predicted"/>
<sequence length="151" mass="16503">MADSTSRSGSTSVSRKHGWLNIQGEQRLSVPYCDVRDSKIIVPERCLDNLQVFTGRPLARLPARCRRLQGRVWCTTATSPTSDHARLVLCDVVAHAADGYSRPHPAAQPRPAGAPWRWVDSHCISGSILQSDSDISDIMSCGCLMHPVGIP</sequence>
<keyword evidence="2" id="KW-1185">Reference proteome</keyword>
<organism evidence="1 2">
    <name type="scientific">Obba rivulosa</name>
    <dbReference type="NCBI Taxonomy" id="1052685"/>
    <lineage>
        <taxon>Eukaryota</taxon>
        <taxon>Fungi</taxon>
        <taxon>Dikarya</taxon>
        <taxon>Basidiomycota</taxon>
        <taxon>Agaricomycotina</taxon>
        <taxon>Agaricomycetes</taxon>
        <taxon>Polyporales</taxon>
        <taxon>Gelatoporiaceae</taxon>
        <taxon>Obba</taxon>
    </lineage>
</organism>
<accession>A0A8E2AXP8</accession>
<dbReference type="Proteomes" id="UP000250043">
    <property type="component" value="Unassembled WGS sequence"/>
</dbReference>
<protein>
    <submittedName>
        <fullName evidence="1">Uncharacterized protein</fullName>
    </submittedName>
</protein>
<name>A0A8E2AXP8_9APHY</name>
<evidence type="ECO:0000313" key="1">
    <source>
        <dbReference type="EMBL" id="OCH90185.1"/>
    </source>
</evidence>